<dbReference type="InterPro" id="IPR041464">
    <property type="entry name" value="TubC_N"/>
</dbReference>
<dbReference type="FunFam" id="2.30.38.10:FF:000001">
    <property type="entry name" value="Non-ribosomal peptide synthetase PvdI"/>
    <property type="match status" value="1"/>
</dbReference>
<dbReference type="SUPFAM" id="SSF52777">
    <property type="entry name" value="CoA-dependent acyltransferases"/>
    <property type="match status" value="4"/>
</dbReference>
<dbReference type="InterPro" id="IPR044894">
    <property type="entry name" value="TubC_N_sf"/>
</dbReference>
<dbReference type="PROSITE" id="PS00012">
    <property type="entry name" value="PHOSPHOPANTETHEINE"/>
    <property type="match status" value="1"/>
</dbReference>
<comment type="cofactor">
    <cofactor evidence="1">
        <name>pantetheine 4'-phosphate</name>
        <dbReference type="ChEBI" id="CHEBI:47942"/>
    </cofactor>
</comment>
<evidence type="ECO:0000256" key="2">
    <source>
        <dbReference type="ARBA" id="ARBA00022450"/>
    </source>
</evidence>
<gene>
    <name evidence="6" type="ORF">DFR29_12014</name>
</gene>
<feature type="domain" description="Carrier" evidence="5">
    <location>
        <begin position="1053"/>
        <end position="1130"/>
    </location>
</feature>
<proteinExistence type="predicted"/>
<dbReference type="Gene3D" id="2.30.38.10">
    <property type="entry name" value="Luciferase, Domain 3"/>
    <property type="match status" value="1"/>
</dbReference>
<dbReference type="PROSITE" id="PS50075">
    <property type="entry name" value="CARRIER"/>
    <property type="match status" value="1"/>
</dbReference>
<dbReference type="InterPro" id="IPR036736">
    <property type="entry name" value="ACP-like_sf"/>
</dbReference>
<dbReference type="PANTHER" id="PTHR45527:SF1">
    <property type="entry name" value="FATTY ACID SYNTHASE"/>
    <property type="match status" value="1"/>
</dbReference>
<dbReference type="SUPFAM" id="SSF56801">
    <property type="entry name" value="Acetyl-CoA synthetase-like"/>
    <property type="match status" value="1"/>
</dbReference>
<dbReference type="OrthoDB" id="9030879at2"/>
<dbReference type="PROSITE" id="PS00455">
    <property type="entry name" value="AMP_BINDING"/>
    <property type="match status" value="1"/>
</dbReference>
<evidence type="ECO:0000259" key="5">
    <source>
        <dbReference type="PROSITE" id="PS50075"/>
    </source>
</evidence>
<dbReference type="GO" id="GO:0044550">
    <property type="term" value="P:secondary metabolite biosynthetic process"/>
    <property type="evidence" value="ECO:0007669"/>
    <property type="project" value="TreeGrafter"/>
</dbReference>
<evidence type="ECO:0000313" key="6">
    <source>
        <dbReference type="EMBL" id="TDR38513.1"/>
    </source>
</evidence>
<dbReference type="CDD" id="cd19531">
    <property type="entry name" value="LCL_NRPS-like"/>
    <property type="match status" value="1"/>
</dbReference>
<dbReference type="InterPro" id="IPR010071">
    <property type="entry name" value="AA_adenyl_dom"/>
</dbReference>
<organism evidence="6 7">
    <name type="scientific">Tahibacter aquaticus</name>
    <dbReference type="NCBI Taxonomy" id="520092"/>
    <lineage>
        <taxon>Bacteria</taxon>
        <taxon>Pseudomonadati</taxon>
        <taxon>Pseudomonadota</taxon>
        <taxon>Gammaproteobacteria</taxon>
        <taxon>Lysobacterales</taxon>
        <taxon>Rhodanobacteraceae</taxon>
        <taxon>Tahibacter</taxon>
    </lineage>
</organism>
<dbReference type="FunFam" id="3.40.50.12780:FF:000012">
    <property type="entry name" value="Non-ribosomal peptide synthetase"/>
    <property type="match status" value="1"/>
</dbReference>
<reference evidence="6 7" key="1">
    <citation type="submission" date="2019-03" db="EMBL/GenBank/DDBJ databases">
        <title>Genomic Encyclopedia of Type Strains, Phase IV (KMG-IV): sequencing the most valuable type-strain genomes for metagenomic binning, comparative biology and taxonomic classification.</title>
        <authorList>
            <person name="Goeker M."/>
        </authorList>
    </citation>
    <scope>NUCLEOTIDE SEQUENCE [LARGE SCALE GENOMIC DNA]</scope>
    <source>
        <strain evidence="6 7">DSM 21667</strain>
    </source>
</reference>
<evidence type="ECO:0000256" key="1">
    <source>
        <dbReference type="ARBA" id="ARBA00001957"/>
    </source>
</evidence>
<dbReference type="NCBIfam" id="TIGR01733">
    <property type="entry name" value="AA-adenyl-dom"/>
    <property type="match status" value="1"/>
</dbReference>
<keyword evidence="7" id="KW-1185">Reference proteome</keyword>
<comment type="caution">
    <text evidence="6">The sequence shown here is derived from an EMBL/GenBank/DDBJ whole genome shotgun (WGS) entry which is preliminary data.</text>
</comment>
<dbReference type="GO" id="GO:0031177">
    <property type="term" value="F:phosphopantetheine binding"/>
    <property type="evidence" value="ECO:0007669"/>
    <property type="project" value="InterPro"/>
</dbReference>
<dbReference type="Pfam" id="PF00668">
    <property type="entry name" value="Condensation"/>
    <property type="match status" value="2"/>
</dbReference>
<keyword evidence="2" id="KW-0596">Phosphopantetheine</keyword>
<sequence>MATVIELLRALAGQRIRLSLEDGQLNCYAHKGALTPPLKAAIAQHKTELVALLQARRQAEAPVPTPQAGGDGDGERGFALSVGARALYLLQRLDPASSAYNIPLCIKLHGAVDLAVLQQAWSAVLDRYPILTTHVIDENGVARLLAHPRCRSSVDSHEPAPADDAQLLPFLRRRASLPFDLQNGPLVRIALLRQDAMRSVLLITVHHLIFDGSSAVLLLKALLANYRCLLQGKPLSGVAAPSGNADFVAAEAALLASPDGAKQASYWQRQLDGIPSGFELVPQLPLPAAGGGEQGSTLTETLPQDLSAWLRQAARDYGATPSAILLSAFAVLLHRYSGEDDIVIGMPVSARSKQHYATDIGYFVNMVPLRIRCSGPRRFVDFLHDTQATMLEALYHSTYPFALMRDGPRHRVAGENGIFQVSYALQDFLHPAEFARAADEPGPDIEYLGSIVQEGDSDLALEVFDAGTSLVLQLKYGVQRYARASVVRLLAHYCRLLQSIRADPLSEIGTFAFLSETEEQRVLHVFNDTHAAYPKQACIHDLFVQQALAQPQRIALVHGSDTLTYAGLEATSRDLAIYLQAKGVGAGSRVGLCLDRSPPLLVGLLGILRAGAVAVPLDPDYPQERLAYLLQDSGAALLLTQRQFLARLQPGLPPTVRLLCWDDAAMAREQDIAALKASGAELQHTAGAGDPAYLIYTSGSTGLPKGVLVEHRSLVNHNVFARAQYVIGADDTQILFSSLSFDLFLEEVFCILNSGAKLVLAPKEDLLSLQRLQALIAAQKVSVLNLPTAFLHELLGAGMDLAGIRCVIVGGEKLDYAKACEFVERFPRIALHNTYGPTETTIISTAIEVTAASLQGRDSVPIGRPIANTQIYLLDRYGNPQPPGVAGELCIAGDGVSRGYWGKPELTRERFVANPFVRGTRLYRSGDLARWLDDGTLEYLGRIDAQLKLRGFRIEPGEIEARLHTHAQIDIAVVVARGEGANRQLVAFYRGRDGAQPPADELRAYLQQTLPGYLIPQGFVHLSMIPHTPAGKVDRRALERLDVVLESNRQQVAARTPIERQLVDIWAQVLKLTTASIGVHDSFFDLGGHSLLATQLLARIREQFGRDLPLRTLFDGADIAAIADWLGATGGGARRMLVPVDRQAWPRLPLSYAQERLWFIHQLDPDGSGYNVPGAVRIAGELDIEQLQQAFGLIVQRHESLRTVFRSEQGQPCQQVLDTVDFRLGRIDLTAQAAGAREARARALCEAEAATPFDLASGPLIRGQVIRLAADDHVLMLNLHHIVSDGWSIGVLVSELGQMLDALRAGRAPALAPLPVQYVDYAIGQREWLQRDGVLQGQLGYWRDQLAGAPDLLDLATDYPRPAVQSSAGATQEFVIDAALAAALKRLAAQHNCTLFMLLLALVKTLLYRYTAQEDLCIGTPVANRRQAETEGLNGTRGNPLIDRRPCAGRAQERGRVRRGRSVRESGDRRSERCVGPAVAQSALGPGHDRLRDVRGVDQDPQRRRQARTRAANVVMTQRQQILERIAAVLMPVFVVGRRVLARRRCIVRRAWHRFRASRCRMPVTVIMCLGCGSQQQETQQQRPEHQPSRQRMALRANHCWRHAVKGHGARW</sequence>
<dbReference type="InterPro" id="IPR020845">
    <property type="entry name" value="AMP-binding_CS"/>
</dbReference>
<dbReference type="SMART" id="SM00823">
    <property type="entry name" value="PKS_PP"/>
    <property type="match status" value="1"/>
</dbReference>
<dbReference type="CDD" id="cd05930">
    <property type="entry name" value="A_NRPS"/>
    <property type="match status" value="1"/>
</dbReference>
<dbReference type="GO" id="GO:0043041">
    <property type="term" value="P:amino acid activation for nonribosomal peptide biosynthetic process"/>
    <property type="evidence" value="ECO:0007669"/>
    <property type="project" value="TreeGrafter"/>
</dbReference>
<dbReference type="PANTHER" id="PTHR45527">
    <property type="entry name" value="NONRIBOSOMAL PEPTIDE SYNTHETASE"/>
    <property type="match status" value="1"/>
</dbReference>
<dbReference type="Proteomes" id="UP000295293">
    <property type="component" value="Unassembled WGS sequence"/>
</dbReference>
<dbReference type="InterPro" id="IPR001242">
    <property type="entry name" value="Condensation_dom"/>
</dbReference>
<dbReference type="InterPro" id="IPR045851">
    <property type="entry name" value="AMP-bd_C_sf"/>
</dbReference>
<dbReference type="Gene3D" id="1.10.1200.10">
    <property type="entry name" value="ACP-like"/>
    <property type="match status" value="1"/>
</dbReference>
<dbReference type="FunFam" id="3.30.559.10:FF:000012">
    <property type="entry name" value="Non-ribosomal peptide synthetase"/>
    <property type="match status" value="1"/>
</dbReference>
<dbReference type="Gene3D" id="3.40.50.980">
    <property type="match status" value="2"/>
</dbReference>
<dbReference type="Pfam" id="PF00501">
    <property type="entry name" value="AMP-binding"/>
    <property type="match status" value="1"/>
</dbReference>
<dbReference type="FunFam" id="1.10.1200.10:FF:000005">
    <property type="entry name" value="Nonribosomal peptide synthetase 1"/>
    <property type="match status" value="1"/>
</dbReference>
<dbReference type="Pfam" id="PF18563">
    <property type="entry name" value="TubC_N"/>
    <property type="match status" value="1"/>
</dbReference>
<dbReference type="InterPro" id="IPR020806">
    <property type="entry name" value="PKS_PP-bd"/>
</dbReference>
<dbReference type="FunFam" id="3.40.50.980:FF:000001">
    <property type="entry name" value="Non-ribosomal peptide synthetase"/>
    <property type="match status" value="1"/>
</dbReference>
<dbReference type="InterPro" id="IPR009081">
    <property type="entry name" value="PP-bd_ACP"/>
</dbReference>
<keyword evidence="3" id="KW-0597">Phosphoprotein</keyword>
<dbReference type="GO" id="GO:0003824">
    <property type="term" value="F:catalytic activity"/>
    <property type="evidence" value="ECO:0007669"/>
    <property type="project" value="InterPro"/>
</dbReference>
<accession>A0A4R6YM93</accession>
<evidence type="ECO:0000313" key="7">
    <source>
        <dbReference type="Proteomes" id="UP000295293"/>
    </source>
</evidence>
<dbReference type="RefSeq" id="WP_133821334.1">
    <property type="nucleotide sequence ID" value="NZ_SNZH01000020.1"/>
</dbReference>
<dbReference type="SUPFAM" id="SSF47336">
    <property type="entry name" value="ACP-like"/>
    <property type="match status" value="1"/>
</dbReference>
<evidence type="ECO:0000256" key="4">
    <source>
        <dbReference type="SAM" id="MobiDB-lite"/>
    </source>
</evidence>
<dbReference type="InterPro" id="IPR023213">
    <property type="entry name" value="CAT-like_dom_sf"/>
</dbReference>
<dbReference type="Gene3D" id="1.10.10.1830">
    <property type="entry name" value="Non-ribosomal peptide synthase, adenylation domain"/>
    <property type="match status" value="1"/>
</dbReference>
<feature type="compositionally biased region" description="Basic and acidic residues" evidence="4">
    <location>
        <begin position="1462"/>
        <end position="1473"/>
    </location>
</feature>
<dbReference type="GO" id="GO:0005829">
    <property type="term" value="C:cytosol"/>
    <property type="evidence" value="ECO:0007669"/>
    <property type="project" value="TreeGrafter"/>
</dbReference>
<feature type="region of interest" description="Disordered" evidence="4">
    <location>
        <begin position="1450"/>
        <end position="1508"/>
    </location>
</feature>
<dbReference type="Pfam" id="PF00550">
    <property type="entry name" value="PP-binding"/>
    <property type="match status" value="1"/>
</dbReference>
<dbReference type="Gene3D" id="3.30.559.30">
    <property type="entry name" value="Nonribosomal peptide synthetase, condensation domain"/>
    <property type="match status" value="2"/>
</dbReference>
<dbReference type="Gene3D" id="3.30.559.10">
    <property type="entry name" value="Chloramphenicol acetyltransferase-like domain"/>
    <property type="match status" value="2"/>
</dbReference>
<protein>
    <submittedName>
        <fullName evidence="6">Amino acid adenylation domain-containing protein</fullName>
    </submittedName>
</protein>
<name>A0A4R6YM93_9GAMM</name>
<dbReference type="InterPro" id="IPR006162">
    <property type="entry name" value="Ppantetheine_attach_site"/>
</dbReference>
<dbReference type="InterPro" id="IPR000873">
    <property type="entry name" value="AMP-dep_synth/lig_dom"/>
</dbReference>
<feature type="compositionally biased region" description="Basic and acidic residues" evidence="4">
    <location>
        <begin position="1487"/>
        <end position="1503"/>
    </location>
</feature>
<evidence type="ECO:0000256" key="3">
    <source>
        <dbReference type="ARBA" id="ARBA00022553"/>
    </source>
</evidence>
<dbReference type="Gene3D" id="3.30.300.30">
    <property type="match status" value="1"/>
</dbReference>
<dbReference type="EMBL" id="SNZH01000020">
    <property type="protein sequence ID" value="TDR38513.1"/>
    <property type="molecule type" value="Genomic_DNA"/>
</dbReference>